<name>A0A6C0H645_9ZZZZ</name>
<dbReference type="GO" id="GO:0042797">
    <property type="term" value="P:tRNA transcription by RNA polymerase III"/>
    <property type="evidence" value="ECO:0007669"/>
    <property type="project" value="TreeGrafter"/>
</dbReference>
<accession>A0A6C0H645</accession>
<proteinExistence type="predicted"/>
<dbReference type="GO" id="GO:0003677">
    <property type="term" value="F:DNA binding"/>
    <property type="evidence" value="ECO:0007669"/>
    <property type="project" value="InterPro"/>
</dbReference>
<dbReference type="GO" id="GO:0003899">
    <property type="term" value="F:DNA-directed RNA polymerase activity"/>
    <property type="evidence" value="ECO:0007669"/>
    <property type="project" value="InterPro"/>
</dbReference>
<dbReference type="InterPro" id="IPR035913">
    <property type="entry name" value="RPB5-like_sf"/>
</dbReference>
<dbReference type="InterPro" id="IPR014381">
    <property type="entry name" value="Arch_Rpo5/euc_Rpb5"/>
</dbReference>
<dbReference type="InterPro" id="IPR000783">
    <property type="entry name" value="RNA_pol_subH/Rpb5_C"/>
</dbReference>
<dbReference type="EMBL" id="MN739887">
    <property type="protein sequence ID" value="QHT76041.1"/>
    <property type="molecule type" value="Genomic_DNA"/>
</dbReference>
<keyword evidence="1" id="KW-0804">Transcription</keyword>
<dbReference type="GO" id="GO:0006366">
    <property type="term" value="P:transcription by RNA polymerase II"/>
    <property type="evidence" value="ECO:0007669"/>
    <property type="project" value="TreeGrafter"/>
</dbReference>
<dbReference type="GO" id="GO:0006362">
    <property type="term" value="P:transcription elongation by RNA polymerase I"/>
    <property type="evidence" value="ECO:0007669"/>
    <property type="project" value="TreeGrafter"/>
</dbReference>
<dbReference type="PANTHER" id="PTHR10535:SF0">
    <property type="entry name" value="DNA-DIRECTED RNA POLYMERASES I, II, AND III SUBUNIT RPABC1"/>
    <property type="match status" value="1"/>
</dbReference>
<dbReference type="GO" id="GO:0005736">
    <property type="term" value="C:RNA polymerase I complex"/>
    <property type="evidence" value="ECO:0007669"/>
    <property type="project" value="TreeGrafter"/>
</dbReference>
<dbReference type="Gene3D" id="3.90.940.20">
    <property type="entry name" value="RPB5-like RNA polymerase subunit"/>
    <property type="match status" value="1"/>
</dbReference>
<dbReference type="PANTHER" id="PTHR10535">
    <property type="entry name" value="DNA-DIRECTED RNA POLYMERASES I, II, AND III SUBUNIT RPABC1"/>
    <property type="match status" value="1"/>
</dbReference>
<evidence type="ECO:0000256" key="1">
    <source>
        <dbReference type="ARBA" id="ARBA00023163"/>
    </source>
</evidence>
<dbReference type="PIRSF" id="PIRSF000747">
    <property type="entry name" value="RPB5"/>
    <property type="match status" value="1"/>
</dbReference>
<dbReference type="AlphaFoldDB" id="A0A6C0H645"/>
<evidence type="ECO:0000259" key="2">
    <source>
        <dbReference type="Pfam" id="PF01191"/>
    </source>
</evidence>
<organism evidence="3">
    <name type="scientific">viral metagenome</name>
    <dbReference type="NCBI Taxonomy" id="1070528"/>
    <lineage>
        <taxon>unclassified sequences</taxon>
        <taxon>metagenomes</taxon>
        <taxon>organismal metagenomes</taxon>
    </lineage>
</organism>
<reference evidence="3" key="1">
    <citation type="journal article" date="2020" name="Nature">
        <title>Giant virus diversity and host interactions through global metagenomics.</title>
        <authorList>
            <person name="Schulz F."/>
            <person name="Roux S."/>
            <person name="Paez-Espino D."/>
            <person name="Jungbluth S."/>
            <person name="Walsh D.A."/>
            <person name="Denef V.J."/>
            <person name="McMahon K.D."/>
            <person name="Konstantinidis K.T."/>
            <person name="Eloe-Fadrosh E.A."/>
            <person name="Kyrpides N.C."/>
            <person name="Woyke T."/>
        </authorList>
    </citation>
    <scope>NUCLEOTIDE SEQUENCE</scope>
    <source>
        <strain evidence="3">GVMAG-M-3300023179-71</strain>
    </source>
</reference>
<dbReference type="GO" id="GO:0005666">
    <property type="term" value="C:RNA polymerase III complex"/>
    <property type="evidence" value="ECO:0007669"/>
    <property type="project" value="TreeGrafter"/>
</dbReference>
<evidence type="ECO:0000313" key="3">
    <source>
        <dbReference type="EMBL" id="QHT76041.1"/>
    </source>
</evidence>
<sequence>MNILGYTIYDIFRVRKNVLDILKTQDYDVDPYYNFSIDEINLMNINNQLDMLLKNNKSNNKIYVRFNLNKIKLNEIVEDLYSESIDDNNNVCCPTLNKINDSLFIISNEKMNDSCKATLKQYWEQNGIFISYVPFNNLFYNALKHELVPPHKIIRDKTVIDDICHKYNIKNLSEFPNIDRFDPIAMLICMKPGEICHILRPSKTSLESDYYRLCV</sequence>
<dbReference type="SUPFAM" id="SSF55287">
    <property type="entry name" value="RPB5-like RNA polymerase subunit"/>
    <property type="match status" value="1"/>
</dbReference>
<dbReference type="GO" id="GO:0005665">
    <property type="term" value="C:RNA polymerase II, core complex"/>
    <property type="evidence" value="ECO:0007669"/>
    <property type="project" value="TreeGrafter"/>
</dbReference>
<feature type="domain" description="RNA polymerase subunit H/Rpb5 C-terminal" evidence="2">
    <location>
        <begin position="140"/>
        <end position="214"/>
    </location>
</feature>
<protein>
    <recommendedName>
        <fullName evidence="2">RNA polymerase subunit H/Rpb5 C-terminal domain-containing protein</fullName>
    </recommendedName>
</protein>
<dbReference type="Pfam" id="PF01191">
    <property type="entry name" value="RNA_pol_Rpb5_C"/>
    <property type="match status" value="1"/>
</dbReference>